<evidence type="ECO:0000256" key="1">
    <source>
        <dbReference type="SAM" id="Phobius"/>
    </source>
</evidence>
<feature type="transmembrane region" description="Helical" evidence="1">
    <location>
        <begin position="33"/>
        <end position="53"/>
    </location>
</feature>
<keyword evidence="1" id="KW-1133">Transmembrane helix</keyword>
<keyword evidence="1" id="KW-0472">Membrane</keyword>
<accession>A0A1A7YH35</accession>
<organism evidence="2">
    <name type="scientific">Iconisemion striatum</name>
    <dbReference type="NCBI Taxonomy" id="60296"/>
    <lineage>
        <taxon>Eukaryota</taxon>
        <taxon>Metazoa</taxon>
        <taxon>Chordata</taxon>
        <taxon>Craniata</taxon>
        <taxon>Vertebrata</taxon>
        <taxon>Euteleostomi</taxon>
        <taxon>Actinopterygii</taxon>
        <taxon>Neopterygii</taxon>
        <taxon>Teleostei</taxon>
        <taxon>Neoteleostei</taxon>
        <taxon>Acanthomorphata</taxon>
        <taxon>Ovalentaria</taxon>
        <taxon>Atherinomorphae</taxon>
        <taxon>Cyprinodontiformes</taxon>
        <taxon>Nothobranchiidae</taxon>
        <taxon>Iconisemion</taxon>
    </lineage>
</organism>
<feature type="non-terminal residue" evidence="2">
    <location>
        <position position="1"/>
    </location>
</feature>
<dbReference type="AlphaFoldDB" id="A0A1A7YH35"/>
<proteinExistence type="predicted"/>
<reference evidence="2" key="1">
    <citation type="submission" date="2016-05" db="EMBL/GenBank/DDBJ databases">
        <authorList>
            <person name="Lavstsen T."/>
            <person name="Jespersen J.S."/>
        </authorList>
    </citation>
    <scope>NUCLEOTIDE SEQUENCE</scope>
    <source>
        <tissue evidence="2">Brain</tissue>
    </source>
</reference>
<protein>
    <submittedName>
        <fullName evidence="2">Uncharacterized protein</fullName>
    </submittedName>
</protein>
<feature type="non-terminal residue" evidence="2">
    <location>
        <position position="84"/>
    </location>
</feature>
<name>A0A1A7YH35_9TELE</name>
<dbReference type="EMBL" id="HADX01007286">
    <property type="protein sequence ID" value="SBP29518.1"/>
    <property type="molecule type" value="Transcribed_RNA"/>
</dbReference>
<reference evidence="2" key="2">
    <citation type="submission" date="2016-06" db="EMBL/GenBank/DDBJ databases">
        <title>The genome of a short-lived fish provides insights into sex chromosome evolution and the genetic control of aging.</title>
        <authorList>
            <person name="Reichwald K."/>
            <person name="Felder M."/>
            <person name="Petzold A."/>
            <person name="Koch P."/>
            <person name="Groth M."/>
            <person name="Platzer M."/>
        </authorList>
    </citation>
    <scope>NUCLEOTIDE SEQUENCE</scope>
    <source>
        <tissue evidence="2">Brain</tissue>
    </source>
</reference>
<keyword evidence="1" id="KW-0812">Transmembrane</keyword>
<sequence>PVPLRPPGSFLVGLPGLFGGSSALVVGDVVFSTWWIGLVLALLSGLGFLPAVLSAAPSFGLSTGITLISLVDRPVPVLEGGVLS</sequence>
<gene>
    <name evidence="2" type="primary">CU459095.1</name>
</gene>
<evidence type="ECO:0000313" key="2">
    <source>
        <dbReference type="EMBL" id="SBP29518.1"/>
    </source>
</evidence>